<gene>
    <name evidence="4" type="ORF">SAMN02745163_03102</name>
</gene>
<reference evidence="4 5" key="1">
    <citation type="submission" date="2016-11" db="EMBL/GenBank/DDBJ databases">
        <authorList>
            <person name="Jaros S."/>
            <person name="Januszkiewicz K."/>
            <person name="Wedrychowicz H."/>
        </authorList>
    </citation>
    <scope>NUCLEOTIDE SEQUENCE [LARGE SCALE GENOMIC DNA]</scope>
    <source>
        <strain evidence="4 5">DSM 21758</strain>
    </source>
</reference>
<dbReference type="OrthoDB" id="9772024at2"/>
<dbReference type="SMART" id="SM00646">
    <property type="entry name" value="Ami_3"/>
    <property type="match status" value="1"/>
</dbReference>
<dbReference type="Proteomes" id="UP000184310">
    <property type="component" value="Unassembled WGS sequence"/>
</dbReference>
<dbReference type="EMBL" id="FQZB01000013">
    <property type="protein sequence ID" value="SHK05423.1"/>
    <property type="molecule type" value="Genomic_DNA"/>
</dbReference>
<dbReference type="SUPFAM" id="SSF53187">
    <property type="entry name" value="Zn-dependent exopeptidases"/>
    <property type="match status" value="1"/>
</dbReference>
<organism evidence="4 5">
    <name type="scientific">Clostridium cavendishii DSM 21758</name>
    <dbReference type="NCBI Taxonomy" id="1121302"/>
    <lineage>
        <taxon>Bacteria</taxon>
        <taxon>Bacillati</taxon>
        <taxon>Bacillota</taxon>
        <taxon>Clostridia</taxon>
        <taxon>Eubacteriales</taxon>
        <taxon>Clostridiaceae</taxon>
        <taxon>Clostridium</taxon>
    </lineage>
</organism>
<dbReference type="Gene3D" id="3.40.630.40">
    <property type="entry name" value="Zn-dependent exopeptidases"/>
    <property type="match status" value="1"/>
</dbReference>
<keyword evidence="2" id="KW-0812">Transmembrane</keyword>
<feature type="domain" description="MurNAc-LAA" evidence="3">
    <location>
        <begin position="127"/>
        <end position="240"/>
    </location>
</feature>
<name>A0A1M6PBV0_9CLOT</name>
<dbReference type="GO" id="GO:0009253">
    <property type="term" value="P:peptidoglycan catabolic process"/>
    <property type="evidence" value="ECO:0007669"/>
    <property type="project" value="InterPro"/>
</dbReference>
<evidence type="ECO:0000313" key="4">
    <source>
        <dbReference type="EMBL" id="SHK05423.1"/>
    </source>
</evidence>
<evidence type="ECO:0000259" key="3">
    <source>
        <dbReference type="SMART" id="SM00646"/>
    </source>
</evidence>
<dbReference type="InterPro" id="IPR050695">
    <property type="entry name" value="N-acetylmuramoyl_amidase_3"/>
</dbReference>
<keyword evidence="2" id="KW-0472">Membrane</keyword>
<evidence type="ECO:0000256" key="2">
    <source>
        <dbReference type="SAM" id="Phobius"/>
    </source>
</evidence>
<keyword evidence="1" id="KW-0378">Hydrolase</keyword>
<dbReference type="Pfam" id="PF01520">
    <property type="entry name" value="Amidase_3"/>
    <property type="match status" value="1"/>
</dbReference>
<dbReference type="InterPro" id="IPR002508">
    <property type="entry name" value="MurNAc-LAA_cat"/>
</dbReference>
<protein>
    <submittedName>
        <fullName evidence="4">N-acetylmuramoyl-L-alanine amidase</fullName>
    </submittedName>
</protein>
<keyword evidence="2" id="KW-1133">Transmembrane helix</keyword>
<dbReference type="CDD" id="cd02696">
    <property type="entry name" value="MurNAc-LAA"/>
    <property type="match status" value="1"/>
</dbReference>
<dbReference type="RefSeq" id="WP_072989758.1">
    <property type="nucleotide sequence ID" value="NZ_FQZB01000013.1"/>
</dbReference>
<proteinExistence type="predicted"/>
<sequence>MGKRIRNNKKFMRKKQKVIFYLTAVTLIFIVILSIDNFKQKQKDTLLSTTNTQEEQRKFVVCLDAGHGGYDNGCTSYTGIKEKDTVLKITLALGKRLEKQGFKVIYTRTSDDVTWPANEKKDIRERVNISNESKANIFLSIHCNMYKSSRFKGFEIWCKNPNSEEEKLAKEIRDEFSKLKYTDCEGIKYESQKSLGVLRNNNATSVLVELGYVSNKNDDKYVNSIEGQNNLVQALEKAVINYKDSIKKR</sequence>
<keyword evidence="5" id="KW-1185">Reference proteome</keyword>
<accession>A0A1M6PBV0</accession>
<dbReference type="AlphaFoldDB" id="A0A1M6PBV0"/>
<dbReference type="GO" id="GO:0008745">
    <property type="term" value="F:N-acetylmuramoyl-L-alanine amidase activity"/>
    <property type="evidence" value="ECO:0007669"/>
    <property type="project" value="InterPro"/>
</dbReference>
<dbReference type="PANTHER" id="PTHR30404">
    <property type="entry name" value="N-ACETYLMURAMOYL-L-ALANINE AMIDASE"/>
    <property type="match status" value="1"/>
</dbReference>
<evidence type="ECO:0000256" key="1">
    <source>
        <dbReference type="ARBA" id="ARBA00022801"/>
    </source>
</evidence>
<evidence type="ECO:0000313" key="5">
    <source>
        <dbReference type="Proteomes" id="UP000184310"/>
    </source>
</evidence>
<dbReference type="PANTHER" id="PTHR30404:SF0">
    <property type="entry name" value="N-ACETYLMURAMOYL-L-ALANINE AMIDASE AMIC"/>
    <property type="match status" value="1"/>
</dbReference>
<feature type="transmembrane region" description="Helical" evidence="2">
    <location>
        <begin position="18"/>
        <end position="35"/>
    </location>
</feature>
<dbReference type="STRING" id="1121302.SAMN02745163_03102"/>
<dbReference type="GO" id="GO:0030288">
    <property type="term" value="C:outer membrane-bounded periplasmic space"/>
    <property type="evidence" value="ECO:0007669"/>
    <property type="project" value="TreeGrafter"/>
</dbReference>